<organism evidence="8 9">
    <name type="scientific">Leeuwenhoekiella polynyae</name>
    <dbReference type="NCBI Taxonomy" id="1550906"/>
    <lineage>
        <taxon>Bacteria</taxon>
        <taxon>Pseudomonadati</taxon>
        <taxon>Bacteroidota</taxon>
        <taxon>Flavobacteriia</taxon>
        <taxon>Flavobacteriales</taxon>
        <taxon>Flavobacteriaceae</taxon>
        <taxon>Leeuwenhoekiella</taxon>
    </lineage>
</organism>
<dbReference type="PANTHER" id="PTHR12992">
    <property type="entry name" value="NUDIX HYDROLASE"/>
    <property type="match status" value="1"/>
</dbReference>
<dbReference type="GO" id="GO:0046872">
    <property type="term" value="F:metal ion binding"/>
    <property type="evidence" value="ECO:0007669"/>
    <property type="project" value="UniProtKB-KW"/>
</dbReference>
<dbReference type="CDD" id="cd03426">
    <property type="entry name" value="NUDIX_CoAse_Nudt7"/>
    <property type="match status" value="1"/>
</dbReference>
<dbReference type="Proteomes" id="UP000289859">
    <property type="component" value="Unassembled WGS sequence"/>
</dbReference>
<evidence type="ECO:0000259" key="7">
    <source>
        <dbReference type="PROSITE" id="PS51462"/>
    </source>
</evidence>
<sequence length="213" mass="24382">MQFEEFVKRMPKLSNLTLLGQEAQFLMAPDERIRALKDVDIESKNPRWAGVMAVFYPNETGETMLVLILRKTYKGVHSNQVGFPGGKAEDFDASLEETALRETEEEIGVDRDTIEVIKKLTKIYIPPSNFWVQPYIGIVRSKLTFTKEEAEVEAILEVPLTEFLDDKKVIKQRIDTSYGTMLEVPAFYLAERVVWGATAMMLSEVKWALQQLD</sequence>
<evidence type="ECO:0000256" key="6">
    <source>
        <dbReference type="ARBA" id="ARBA00023211"/>
    </source>
</evidence>
<keyword evidence="4" id="KW-0378">Hydrolase</keyword>
<comment type="cofactor">
    <cofactor evidence="1">
        <name>Mn(2+)</name>
        <dbReference type="ChEBI" id="CHEBI:29035"/>
    </cofactor>
</comment>
<dbReference type="OrthoDB" id="9802805at2"/>
<evidence type="ECO:0000313" key="9">
    <source>
        <dbReference type="Proteomes" id="UP000289859"/>
    </source>
</evidence>
<proteinExistence type="predicted"/>
<accession>A0A4Q0P576</accession>
<dbReference type="RefSeq" id="WP_128765472.1">
    <property type="nucleotide sequence ID" value="NZ_QOVK01000007.1"/>
</dbReference>
<gene>
    <name evidence="8" type="ORF">DSM02_2013</name>
</gene>
<keyword evidence="6" id="KW-0464">Manganese</keyword>
<dbReference type="PANTHER" id="PTHR12992:SF11">
    <property type="entry name" value="MITOCHONDRIAL COENZYME A DIPHOSPHATASE NUDT8"/>
    <property type="match status" value="1"/>
</dbReference>
<dbReference type="InterPro" id="IPR000086">
    <property type="entry name" value="NUDIX_hydrolase_dom"/>
</dbReference>
<protein>
    <submittedName>
        <fullName evidence="8">8-oxo-dGTP pyrophosphatase MutT (NUDIX family)</fullName>
    </submittedName>
</protein>
<dbReference type="InterPro" id="IPR015797">
    <property type="entry name" value="NUDIX_hydrolase-like_dom_sf"/>
</dbReference>
<evidence type="ECO:0000256" key="3">
    <source>
        <dbReference type="ARBA" id="ARBA00022723"/>
    </source>
</evidence>
<name>A0A4Q0P576_9FLAO</name>
<dbReference type="SUPFAM" id="SSF55811">
    <property type="entry name" value="Nudix"/>
    <property type="match status" value="1"/>
</dbReference>
<keyword evidence="3" id="KW-0479">Metal-binding</keyword>
<dbReference type="GO" id="GO:0010945">
    <property type="term" value="F:coenzyme A diphosphatase activity"/>
    <property type="evidence" value="ECO:0007669"/>
    <property type="project" value="InterPro"/>
</dbReference>
<dbReference type="AlphaFoldDB" id="A0A4Q0P576"/>
<evidence type="ECO:0000256" key="2">
    <source>
        <dbReference type="ARBA" id="ARBA00001946"/>
    </source>
</evidence>
<dbReference type="Pfam" id="PF00293">
    <property type="entry name" value="NUDIX"/>
    <property type="match status" value="1"/>
</dbReference>
<keyword evidence="5" id="KW-0460">Magnesium</keyword>
<dbReference type="Gene3D" id="3.90.79.10">
    <property type="entry name" value="Nucleoside Triphosphate Pyrophosphohydrolase"/>
    <property type="match status" value="1"/>
</dbReference>
<dbReference type="InterPro" id="IPR045121">
    <property type="entry name" value="CoAse"/>
</dbReference>
<reference evidence="8 9" key="1">
    <citation type="submission" date="2018-07" db="EMBL/GenBank/DDBJ databases">
        <title>Leeuwenhoekiella genomics.</title>
        <authorList>
            <person name="Tahon G."/>
            <person name="Willems A."/>
        </authorList>
    </citation>
    <scope>NUCLEOTIDE SEQUENCE [LARGE SCALE GENOMIC DNA]</scope>
    <source>
        <strain evidence="8 9">LMG 29608</strain>
    </source>
</reference>
<evidence type="ECO:0000313" key="8">
    <source>
        <dbReference type="EMBL" id="RXG21767.1"/>
    </source>
</evidence>
<evidence type="ECO:0000256" key="4">
    <source>
        <dbReference type="ARBA" id="ARBA00022801"/>
    </source>
</evidence>
<keyword evidence="9" id="KW-1185">Reference proteome</keyword>
<dbReference type="EMBL" id="QOVK01000007">
    <property type="protein sequence ID" value="RXG21767.1"/>
    <property type="molecule type" value="Genomic_DNA"/>
</dbReference>
<comment type="caution">
    <text evidence="8">The sequence shown here is derived from an EMBL/GenBank/DDBJ whole genome shotgun (WGS) entry which is preliminary data.</text>
</comment>
<dbReference type="PROSITE" id="PS51462">
    <property type="entry name" value="NUDIX"/>
    <property type="match status" value="1"/>
</dbReference>
<comment type="cofactor">
    <cofactor evidence="2">
        <name>Mg(2+)</name>
        <dbReference type="ChEBI" id="CHEBI:18420"/>
    </cofactor>
</comment>
<evidence type="ECO:0000256" key="1">
    <source>
        <dbReference type="ARBA" id="ARBA00001936"/>
    </source>
</evidence>
<evidence type="ECO:0000256" key="5">
    <source>
        <dbReference type="ARBA" id="ARBA00022842"/>
    </source>
</evidence>
<feature type="domain" description="Nudix hydrolase" evidence="7">
    <location>
        <begin position="46"/>
        <end position="189"/>
    </location>
</feature>